<keyword evidence="4" id="KW-0804">Transcription</keyword>
<dbReference type="SUPFAM" id="SSF46689">
    <property type="entry name" value="Homeodomain-like"/>
    <property type="match status" value="1"/>
</dbReference>
<feature type="domain" description="HTH tetR-type" evidence="6">
    <location>
        <begin position="43"/>
        <end position="102"/>
    </location>
</feature>
<sequence length="234" mass="25082">MHHARRIDFRYMIIYKPMVEATRTVIMPAAQSSAVSKQSARAAESTEAILNAAIELVAAEGAKASIHAIAKRAGFSHGLVMARFGSKAGLIQAVTKQVQKRFLQRVTRDNKMPGGLASLNAAIRSFLAQASTDSASRAFYVLLGEALGSDREIRSAFVAADRAFRTYLERMIVEAQANGEIDAAVRPAVLAALIVGMLRGLALQLRVNSDAFDREAVCVQAIQLVGGLARQDAG</sequence>
<evidence type="ECO:0000313" key="8">
    <source>
        <dbReference type="Proteomes" id="UP000285523"/>
    </source>
</evidence>
<dbReference type="InterPro" id="IPR009057">
    <property type="entry name" value="Homeodomain-like_sf"/>
</dbReference>
<organism evidence="7 8">
    <name type="scientific">Rhodopseudomonas palustris</name>
    <dbReference type="NCBI Taxonomy" id="1076"/>
    <lineage>
        <taxon>Bacteria</taxon>
        <taxon>Pseudomonadati</taxon>
        <taxon>Pseudomonadota</taxon>
        <taxon>Alphaproteobacteria</taxon>
        <taxon>Hyphomicrobiales</taxon>
        <taxon>Nitrobacteraceae</taxon>
        <taxon>Rhodopseudomonas</taxon>
    </lineage>
</organism>
<evidence type="ECO:0000256" key="1">
    <source>
        <dbReference type="ARBA" id="ARBA00022491"/>
    </source>
</evidence>
<dbReference type="PANTHER" id="PTHR47506">
    <property type="entry name" value="TRANSCRIPTIONAL REGULATORY PROTEIN"/>
    <property type="match status" value="1"/>
</dbReference>
<dbReference type="PRINTS" id="PR00455">
    <property type="entry name" value="HTHTETR"/>
</dbReference>
<dbReference type="AlphaFoldDB" id="A0A418V1J0"/>
<dbReference type="PROSITE" id="PS50977">
    <property type="entry name" value="HTH_TETR_2"/>
    <property type="match status" value="1"/>
</dbReference>
<dbReference type="Pfam" id="PF00440">
    <property type="entry name" value="TetR_N"/>
    <property type="match status" value="1"/>
</dbReference>
<keyword evidence="2" id="KW-0805">Transcription regulation</keyword>
<dbReference type="EMBL" id="QYYD01000021">
    <property type="protein sequence ID" value="RJF69763.1"/>
    <property type="molecule type" value="Genomic_DNA"/>
</dbReference>
<evidence type="ECO:0000256" key="5">
    <source>
        <dbReference type="PROSITE-ProRule" id="PRU00335"/>
    </source>
</evidence>
<gene>
    <name evidence="7" type="ORF">D4Q52_19120</name>
</gene>
<comment type="caution">
    <text evidence="7">The sequence shown here is derived from an EMBL/GenBank/DDBJ whole genome shotgun (WGS) entry which is preliminary data.</text>
</comment>
<dbReference type="GO" id="GO:0003677">
    <property type="term" value="F:DNA binding"/>
    <property type="evidence" value="ECO:0007669"/>
    <property type="project" value="UniProtKB-UniRule"/>
</dbReference>
<protein>
    <submittedName>
        <fullName evidence="7">TetR/AcrR family transcriptional regulator</fullName>
    </submittedName>
</protein>
<dbReference type="PANTHER" id="PTHR47506:SF6">
    <property type="entry name" value="HTH-TYPE TRANSCRIPTIONAL REPRESSOR NEMR"/>
    <property type="match status" value="1"/>
</dbReference>
<dbReference type="OrthoDB" id="5293556at2"/>
<dbReference type="InterPro" id="IPR001647">
    <property type="entry name" value="HTH_TetR"/>
</dbReference>
<feature type="DNA-binding region" description="H-T-H motif" evidence="5">
    <location>
        <begin position="65"/>
        <end position="84"/>
    </location>
</feature>
<evidence type="ECO:0000256" key="4">
    <source>
        <dbReference type="ARBA" id="ARBA00023163"/>
    </source>
</evidence>
<dbReference type="Proteomes" id="UP000285523">
    <property type="component" value="Unassembled WGS sequence"/>
</dbReference>
<evidence type="ECO:0000256" key="2">
    <source>
        <dbReference type="ARBA" id="ARBA00023015"/>
    </source>
</evidence>
<keyword evidence="1" id="KW-0678">Repressor</keyword>
<dbReference type="InterPro" id="IPR036271">
    <property type="entry name" value="Tet_transcr_reg_TetR-rel_C_sf"/>
</dbReference>
<accession>A0A418V1J0</accession>
<dbReference type="Pfam" id="PF13977">
    <property type="entry name" value="TetR_C_6"/>
    <property type="match status" value="1"/>
</dbReference>
<dbReference type="InterPro" id="IPR039538">
    <property type="entry name" value="BetI_C"/>
</dbReference>
<evidence type="ECO:0000259" key="6">
    <source>
        <dbReference type="PROSITE" id="PS50977"/>
    </source>
</evidence>
<evidence type="ECO:0000313" key="7">
    <source>
        <dbReference type="EMBL" id="RJF69763.1"/>
    </source>
</evidence>
<keyword evidence="3 5" id="KW-0238">DNA-binding</keyword>
<reference evidence="7 8" key="1">
    <citation type="submission" date="2018-09" db="EMBL/GenBank/DDBJ databases">
        <title>Draft genome sequence of Rhodopseudomonas palustris 2.1.18.</title>
        <authorList>
            <person name="Robertson S.L."/>
            <person name="Meyer T.E."/>
            <person name="Kyndt J.A."/>
        </authorList>
    </citation>
    <scope>NUCLEOTIDE SEQUENCE [LARGE SCALE GENOMIC DNA]</scope>
    <source>
        <strain evidence="7 8">2.1.18</strain>
    </source>
</reference>
<dbReference type="Gene3D" id="1.10.10.60">
    <property type="entry name" value="Homeodomain-like"/>
    <property type="match status" value="1"/>
</dbReference>
<evidence type="ECO:0000256" key="3">
    <source>
        <dbReference type="ARBA" id="ARBA00023125"/>
    </source>
</evidence>
<dbReference type="SUPFAM" id="SSF48498">
    <property type="entry name" value="Tetracyclin repressor-like, C-terminal domain"/>
    <property type="match status" value="1"/>
</dbReference>
<name>A0A418V1J0_RHOPL</name>
<dbReference type="Gene3D" id="1.10.357.10">
    <property type="entry name" value="Tetracycline Repressor, domain 2"/>
    <property type="match status" value="1"/>
</dbReference>
<proteinExistence type="predicted"/>